<reference evidence="2" key="1">
    <citation type="submission" date="2021-09" db="EMBL/GenBank/DDBJ databases">
        <authorList>
            <consortium name="AG Swart"/>
            <person name="Singh M."/>
            <person name="Singh A."/>
            <person name="Seah K."/>
            <person name="Emmerich C."/>
        </authorList>
    </citation>
    <scope>NUCLEOTIDE SEQUENCE</scope>
    <source>
        <strain evidence="2">ATCC30299</strain>
    </source>
</reference>
<dbReference type="Proteomes" id="UP001162131">
    <property type="component" value="Unassembled WGS sequence"/>
</dbReference>
<dbReference type="SMART" id="SM00698">
    <property type="entry name" value="MORN"/>
    <property type="match status" value="9"/>
</dbReference>
<evidence type="ECO:0000256" key="1">
    <source>
        <dbReference type="ARBA" id="ARBA00022737"/>
    </source>
</evidence>
<dbReference type="PANTHER" id="PTHR43215:SF14">
    <property type="entry name" value="RADIAL SPOKE HEAD 1 HOMOLOG"/>
    <property type="match status" value="1"/>
</dbReference>
<organism evidence="2 3">
    <name type="scientific">Blepharisma stoltei</name>
    <dbReference type="NCBI Taxonomy" id="1481888"/>
    <lineage>
        <taxon>Eukaryota</taxon>
        <taxon>Sar</taxon>
        <taxon>Alveolata</taxon>
        <taxon>Ciliophora</taxon>
        <taxon>Postciliodesmatophora</taxon>
        <taxon>Heterotrichea</taxon>
        <taxon>Heterotrichida</taxon>
        <taxon>Blepharismidae</taxon>
        <taxon>Blepharisma</taxon>
    </lineage>
</organism>
<dbReference type="SUPFAM" id="SSF82185">
    <property type="entry name" value="Histone H3 K4-specific methyltransferase SET7/9 N-terminal domain"/>
    <property type="match status" value="2"/>
</dbReference>
<keyword evidence="1" id="KW-0677">Repeat</keyword>
<dbReference type="EMBL" id="CAJZBQ010000013">
    <property type="protein sequence ID" value="CAG9315185.1"/>
    <property type="molecule type" value="Genomic_DNA"/>
</dbReference>
<name>A0AAU9IK49_9CILI</name>
<dbReference type="Gene3D" id="2.20.110.10">
    <property type="entry name" value="Histone H3 K4-specific methyltransferase SET7/9 N-terminal domain"/>
    <property type="match status" value="5"/>
</dbReference>
<evidence type="ECO:0000313" key="3">
    <source>
        <dbReference type="Proteomes" id="UP001162131"/>
    </source>
</evidence>
<dbReference type="Pfam" id="PF02493">
    <property type="entry name" value="MORN"/>
    <property type="match status" value="10"/>
</dbReference>
<dbReference type="InterPro" id="IPR003409">
    <property type="entry name" value="MORN"/>
</dbReference>
<accession>A0AAU9IK49</accession>
<evidence type="ECO:0000313" key="2">
    <source>
        <dbReference type="EMBL" id="CAG9315185.1"/>
    </source>
</evidence>
<keyword evidence="3" id="KW-1185">Reference proteome</keyword>
<sequence>MGGKCSCFKDQPTEDNQLTIYKEVHTSQSKQEQGFSHDFSTSIINQLPIDTPSLIKLQAILRGYIDRMLLKDARIASPSFQMMSSFSPHPRTSLHEIEGEIPSYANASTIAACRKLGPFIYDYSLNDGVAVFTKGPVQLENGAVYIGDWNEKFERHGKGVQIWNDGSKYEGYWKNDRANGKGRLIHGDGDVYEGEWMDDKAHGHGVYTHTDGGKYVGLWENDKQHGKGVEEWPDGSKYEGGYIGGKKHGKGKFKWADGSTYDGDFINNNIHGSGTYCWSDGRKYIGDWLNNKMDGKGTFTWPDGRCYIGDYIDDKKQGFGVFTWPDGKKYEGSWFNGKQHGKGVYISSNGEKKEGEWKDGIRVKTAS</sequence>
<protein>
    <recommendedName>
        <fullName evidence="4">MORN repeat protein</fullName>
    </recommendedName>
</protein>
<proteinExistence type="predicted"/>
<dbReference type="AlphaFoldDB" id="A0AAU9IK49"/>
<evidence type="ECO:0008006" key="4">
    <source>
        <dbReference type="Google" id="ProtNLM"/>
    </source>
</evidence>
<dbReference type="PROSITE" id="PS50096">
    <property type="entry name" value="IQ"/>
    <property type="match status" value="1"/>
</dbReference>
<comment type="caution">
    <text evidence="2">The sequence shown here is derived from an EMBL/GenBank/DDBJ whole genome shotgun (WGS) entry which is preliminary data.</text>
</comment>
<gene>
    <name evidence="2" type="ORF">BSTOLATCC_MIC12959</name>
</gene>
<dbReference type="PANTHER" id="PTHR43215">
    <property type="entry name" value="RADIAL SPOKE HEAD 1 HOMOLOG"/>
    <property type="match status" value="1"/>
</dbReference>
<dbReference type="GO" id="GO:0005829">
    <property type="term" value="C:cytosol"/>
    <property type="evidence" value="ECO:0007669"/>
    <property type="project" value="TreeGrafter"/>
</dbReference>